<protein>
    <submittedName>
        <fullName evidence="1">Uncharacterized protein</fullName>
    </submittedName>
</protein>
<dbReference type="Proteomes" id="UP000032180">
    <property type="component" value="Chromosome 4"/>
</dbReference>
<sequence length="79" mass="8597">MEHLLALPHPNLISSCLPPPSDLSPPDLHGLIPWHVSDQIAALLCHILGWDEAGVSRFYVEKVGHPVSASQPDNTSKDK</sequence>
<proteinExistence type="predicted"/>
<accession>A0A0D9W357</accession>
<dbReference type="EnsemblPlants" id="LPERR04G04150.1">
    <property type="protein sequence ID" value="LPERR04G04150.1"/>
    <property type="gene ID" value="LPERR04G04150"/>
</dbReference>
<dbReference type="AlphaFoldDB" id="A0A0D9W357"/>
<reference evidence="1" key="3">
    <citation type="submission" date="2015-04" db="UniProtKB">
        <authorList>
            <consortium name="EnsemblPlants"/>
        </authorList>
    </citation>
    <scope>IDENTIFICATION</scope>
</reference>
<evidence type="ECO:0000313" key="1">
    <source>
        <dbReference type="EnsemblPlants" id="LPERR04G04150.1"/>
    </source>
</evidence>
<evidence type="ECO:0000313" key="2">
    <source>
        <dbReference type="Proteomes" id="UP000032180"/>
    </source>
</evidence>
<reference evidence="2" key="2">
    <citation type="submission" date="2013-12" db="EMBL/GenBank/DDBJ databases">
        <authorList>
            <person name="Yu Y."/>
            <person name="Lee S."/>
            <person name="de Baynast K."/>
            <person name="Wissotski M."/>
            <person name="Liu L."/>
            <person name="Talag J."/>
            <person name="Goicoechea J."/>
            <person name="Angelova A."/>
            <person name="Jetty R."/>
            <person name="Kudrna D."/>
            <person name="Golser W."/>
            <person name="Rivera L."/>
            <person name="Zhang J."/>
            <person name="Wing R."/>
        </authorList>
    </citation>
    <scope>NUCLEOTIDE SEQUENCE</scope>
</reference>
<organism evidence="1 2">
    <name type="scientific">Leersia perrieri</name>
    <dbReference type="NCBI Taxonomy" id="77586"/>
    <lineage>
        <taxon>Eukaryota</taxon>
        <taxon>Viridiplantae</taxon>
        <taxon>Streptophyta</taxon>
        <taxon>Embryophyta</taxon>
        <taxon>Tracheophyta</taxon>
        <taxon>Spermatophyta</taxon>
        <taxon>Magnoliopsida</taxon>
        <taxon>Liliopsida</taxon>
        <taxon>Poales</taxon>
        <taxon>Poaceae</taxon>
        <taxon>BOP clade</taxon>
        <taxon>Oryzoideae</taxon>
        <taxon>Oryzeae</taxon>
        <taxon>Oryzinae</taxon>
        <taxon>Leersia</taxon>
    </lineage>
</organism>
<name>A0A0D9W357_9ORYZ</name>
<keyword evidence="2" id="KW-1185">Reference proteome</keyword>
<reference evidence="1 2" key="1">
    <citation type="submission" date="2012-08" db="EMBL/GenBank/DDBJ databases">
        <title>Oryza genome evolution.</title>
        <authorList>
            <person name="Wing R.A."/>
        </authorList>
    </citation>
    <scope>NUCLEOTIDE SEQUENCE</scope>
</reference>
<dbReference type="Gramene" id="LPERR04G04150.1">
    <property type="protein sequence ID" value="LPERR04G04150.1"/>
    <property type="gene ID" value="LPERR04G04150"/>
</dbReference>
<dbReference type="HOGENOM" id="CLU_2609501_0_0_1"/>